<feature type="compositionally biased region" description="Acidic residues" evidence="1">
    <location>
        <begin position="2395"/>
        <end position="2406"/>
    </location>
</feature>
<feature type="domain" description="DUF7869" evidence="2">
    <location>
        <begin position="702"/>
        <end position="778"/>
    </location>
</feature>
<gene>
    <name evidence="3" type="ORF">C1SCF055_LOCUS12201</name>
</gene>
<feature type="compositionally biased region" description="Acidic residues" evidence="1">
    <location>
        <begin position="2217"/>
        <end position="2227"/>
    </location>
</feature>
<evidence type="ECO:0000259" key="2">
    <source>
        <dbReference type="Pfam" id="PF25273"/>
    </source>
</evidence>
<dbReference type="PANTHER" id="PTHR33153">
    <property type="entry name" value="MYND-TYPE DOMAIN-CONTAINING PROTEIN"/>
    <property type="match status" value="1"/>
</dbReference>
<evidence type="ECO:0000313" key="4">
    <source>
        <dbReference type="EMBL" id="CAL4771992.1"/>
    </source>
</evidence>
<dbReference type="Proteomes" id="UP001152797">
    <property type="component" value="Unassembled WGS sequence"/>
</dbReference>
<dbReference type="EMBL" id="CAMXCT020000908">
    <property type="protein sequence ID" value="CAL1138055.1"/>
    <property type="molecule type" value="Genomic_DNA"/>
</dbReference>
<feature type="region of interest" description="Disordered" evidence="1">
    <location>
        <begin position="2145"/>
        <end position="2266"/>
    </location>
</feature>
<feature type="compositionally biased region" description="Low complexity" evidence="1">
    <location>
        <begin position="2231"/>
        <end position="2243"/>
    </location>
</feature>
<dbReference type="EMBL" id="CAMXCT010000908">
    <property type="protein sequence ID" value="CAI3984680.1"/>
    <property type="molecule type" value="Genomic_DNA"/>
</dbReference>
<dbReference type="EMBL" id="CAMXCT030000908">
    <property type="protein sequence ID" value="CAL4771992.1"/>
    <property type="molecule type" value="Genomic_DNA"/>
</dbReference>
<dbReference type="OrthoDB" id="445522at2759"/>
<evidence type="ECO:0000313" key="5">
    <source>
        <dbReference type="Proteomes" id="UP001152797"/>
    </source>
</evidence>
<accession>A0A9P1FS17</accession>
<feature type="region of interest" description="Disordered" evidence="1">
    <location>
        <begin position="2355"/>
        <end position="2419"/>
    </location>
</feature>
<reference evidence="4 5" key="2">
    <citation type="submission" date="2024-05" db="EMBL/GenBank/DDBJ databases">
        <authorList>
            <person name="Chen Y."/>
            <person name="Shah S."/>
            <person name="Dougan E. K."/>
            <person name="Thang M."/>
            <person name="Chan C."/>
        </authorList>
    </citation>
    <scope>NUCLEOTIDE SEQUENCE [LARGE SCALE GENOMIC DNA]</scope>
</reference>
<comment type="caution">
    <text evidence="3">The sequence shown here is derived from an EMBL/GenBank/DDBJ whole genome shotgun (WGS) entry which is preliminary data.</text>
</comment>
<name>A0A9P1FS17_9DINO</name>
<keyword evidence="5" id="KW-1185">Reference proteome</keyword>
<feature type="region of interest" description="Disordered" evidence="1">
    <location>
        <begin position="1895"/>
        <end position="1922"/>
    </location>
</feature>
<sequence>MERFASIDALPFSQSESEIEPEMPLQKKPATKKAPMPACGAVHGSEIRHIAMPLPKDLANQVRHWDVYTAKMGEHGLAPGSCLNPLTAEWFSGQQLSLPLNWTKPQSGLVNPRVLHDMMLTCDEAGRGFGIATAGFNIRKTTGRTYFRHVRLKVPEGVRLRPMLLQQKMAVESDSFCVAILKSRQQEGCLPTCPISSDVVSYKPSGGDLAAQLGVSSAGNQLGLSDSRQGILLENVGALLSSQTETRKLFRYILKAGRKRVFILCAVKSFRFPDGFKTERGVEMTEPWNPLNQVPIHEWLTHSHSEEDKCRLRAMGNIVVPYQGLKPSAGQFEIMMPRQHPFCEQKHEGPKHYSVRSIWLIVCKLLKVAGPAQKRKRRPSFAESALHRIRKALDEAGDSSMLWMFLGERVCVAAWKKLHALGYLGLLRNDPFKGNKQAKRGEVVAPVDLRYLQKGVPKRGSSGADETRGRVVAFLRGIYESVAETLPDVRDEGFDDVDAATDKVLQLPQADLDPYAQAIADPQIRLRLKPKSKGVRAQRLGLQVNVHRHPENGYEKRWLPPGHIREYYEQFLATEAGSDGGQTKSVAFSSFWRIWYQEFGSILQFRPVSNHAMCATCVKHKLLIKGFAGHLKARQCQLDHYIAHLRSQYKDRVVYWDLRAQSRLRNTLEVVIMIDGVDQAKFAYPRGELFRSKDLASFVRPRAHIAAALMHGRGLVFSVSPADVRKDANASIELIAVCLTQLSKQMDLQKLTLHIQSDNTSREVKNNHCMRFLSSLVCHGPLALLEVSPVILFLRLQKKRGLLKEQPLLFPKIATADSGVIGGARLRNLRSGHSHEDLDQSFGRLASHIARSARTAASPREFQQIIQTWLDTKLDRPHEPFRQCILMDQCRDWTKRNMADSDYTFNLVYYPYEVARVRLPLGLPAGVAPKNPVSTDLKKDVLNKCAIKSTGGTYSLVGRPQSFEPVPGHLALGKHDGKEARNQITHYVASARKRIAIEAAAEAWANGVPWGTAIQVCTRAVKAANPKAKPVPKGAAAPKRRAQRGLCSGCSQKLILQLNCAFCGFECERTAVANACPQVFFSALLIVSPALSFFKKSAALGTGGGGRAAKRVAKSNSKESLDDPKVAHVRRICEFMTIVVPQGGADQYLMKKYRTKDCDLIEYSPDMSVGPKYLRPWQLSFRSDFGLASMADPFDMCTLMELILFRTDANEGGVEKLSVTVPNKAWLETPYKELAPLVEGILPPWSVGFIKGWRRSLAMLICLEGVRSLGVELAELTDNFKASLRVVHGAVGRYSTSKEAIWASRGVLDQILRITMSSTATRRPPNAMNFIRQLEILKKSGEDWHNATAVARAFQIGEKESKSVCHLQTCIQKDMVAKLRESVRTRGMRQWLTHDLLAGEMFNVGWSSGKSGALIPWQGELTNLEAELFLERLEGDWDRASLKKAWLYRDAWSVHAACGGFNAIIEQLKQSVPQKDFREALPGLVEQFRLGILDGDIVTFLETTVPPISLEQVPFIRSMITTVEQRKLREAQQTERELAEKVSQATVEHLRKGQDYTKDFMDWKCKLIFPKTQDPNAAGNHFAEIASFISKWTSKEGVSRVFVLCSLDTCVWPPNSAYVSNCIATLVNVLQMSPNNAGHCQLPVMQSQTTTDAWIKHRRTLEDALKKGRMDITTGVALTFDKSSSHANDKRCVNHPCLFVTALDHQQANAWLGAAAVSKCVIGPCQLIRVSDMQGFDPDNRFGAAARTEQWKGVQAHSEVIASYLRGIDWQDGDVAIFADCLANRYGEFGHAVLDRLLDNTIRRPPLYYIGCLREDQRDVAAALEEEVYKHWDSSESAPPARRPTEPISEPSLELLGWNSGAPVFPENLLQKFSEGSNAHADVLAMKKELVQAFPDAGRRSSQRSETSTSRAAPARAAGRPDFGIDGGVLPLDTARIIEKEHIAQSAFDVARKAYCPASRGKPALVISTDFGLYVGNESDQEMQLVASELCGFNTGSFQQKAIAGLGESELDGICFRFNSDLSLISHERKIYCISDFLHHCCTVHGVAEFEFANHQLIPKMYPTDRAFFLGVIRDQTENADAEQVPVPYRYTLTAARNGLCNVFMPNLLGPGDANLRHATIGAAFCGHMDKLPRGPDAQVLWEAKAKPKSPAASVKAKSSPSKPNPGPQKATKSKSVLQTGSKMKKPAACVRKRPAVALGGDSDGRVEPGTTAALGEDSDGGVEPGDDSGLAAVLKRPAAAVAGDDGSNPGDEPGDAPDGAPSCSKQPKVSCIYLYKSTGKFAVKRDGKQIFQVGGNHVNSDKAKEIADLASAIGRKYLMLGKSDHFVRDVVANFSVLPAQQRVSDLHQNQPPAEITAAAAEQAPERSSATGFEDAEVEVEVPDVSVEDGTKEGGEEEEGAVDEIVEAPADSQVAEDVD</sequence>
<evidence type="ECO:0000313" key="3">
    <source>
        <dbReference type="EMBL" id="CAI3984680.1"/>
    </source>
</evidence>
<protein>
    <submittedName>
        <fullName evidence="4">7,8-didemethyl-8-hydroxy-5-deazariboflavin synthase</fullName>
    </submittedName>
</protein>
<organism evidence="3">
    <name type="scientific">Cladocopium goreaui</name>
    <dbReference type="NCBI Taxonomy" id="2562237"/>
    <lineage>
        <taxon>Eukaryota</taxon>
        <taxon>Sar</taxon>
        <taxon>Alveolata</taxon>
        <taxon>Dinophyceae</taxon>
        <taxon>Suessiales</taxon>
        <taxon>Symbiodiniaceae</taxon>
        <taxon>Cladocopium</taxon>
    </lineage>
</organism>
<reference evidence="3" key="1">
    <citation type="submission" date="2022-10" db="EMBL/GenBank/DDBJ databases">
        <authorList>
            <person name="Chen Y."/>
            <person name="Dougan E. K."/>
            <person name="Chan C."/>
            <person name="Rhodes N."/>
            <person name="Thang M."/>
        </authorList>
    </citation>
    <scope>NUCLEOTIDE SEQUENCE</scope>
</reference>
<evidence type="ECO:0000256" key="1">
    <source>
        <dbReference type="SAM" id="MobiDB-lite"/>
    </source>
</evidence>
<feature type="region of interest" description="Disordered" evidence="1">
    <location>
        <begin position="14"/>
        <end position="35"/>
    </location>
</feature>
<feature type="compositionally biased region" description="Basic residues" evidence="1">
    <location>
        <begin position="2183"/>
        <end position="2195"/>
    </location>
</feature>
<proteinExistence type="predicted"/>
<feature type="compositionally biased region" description="Low complexity" evidence="1">
    <location>
        <begin position="2149"/>
        <end position="2162"/>
    </location>
</feature>
<dbReference type="PANTHER" id="PTHR33153:SF3">
    <property type="entry name" value="TRAFFICKING PROTEIN PARTICLE COMPLEX SUBUNIT 11 DOMAIN-CONTAINING PROTEIN"/>
    <property type="match status" value="1"/>
</dbReference>
<feature type="compositionally biased region" description="Low complexity" evidence="1">
    <location>
        <begin position="1904"/>
        <end position="1921"/>
    </location>
</feature>
<dbReference type="Pfam" id="PF25273">
    <property type="entry name" value="DUF7869"/>
    <property type="match status" value="1"/>
</dbReference>
<dbReference type="InterPro" id="IPR057191">
    <property type="entry name" value="DUF7869"/>
</dbReference>